<dbReference type="EMBL" id="SNXW01000010">
    <property type="protein sequence ID" value="TDP80885.1"/>
    <property type="molecule type" value="Genomic_DNA"/>
</dbReference>
<name>A0A4R6R5K7_9BURK</name>
<gene>
    <name evidence="2" type="ORF">EV672_110100</name>
</gene>
<dbReference type="OrthoDB" id="9893313at2"/>
<evidence type="ECO:0000256" key="1">
    <source>
        <dbReference type="SAM" id="SignalP"/>
    </source>
</evidence>
<evidence type="ECO:0000313" key="2">
    <source>
        <dbReference type="EMBL" id="TDP80885.1"/>
    </source>
</evidence>
<accession>A0A4R6R5K7</accession>
<protein>
    <recommendedName>
        <fullName evidence="4">Secreted protein with PEP-CTERM sorting signal</fullName>
    </recommendedName>
</protein>
<dbReference type="AlphaFoldDB" id="A0A4R6R5K7"/>
<keyword evidence="1" id="KW-0732">Signal</keyword>
<evidence type="ECO:0008006" key="4">
    <source>
        <dbReference type="Google" id="ProtNLM"/>
    </source>
</evidence>
<reference evidence="2 3" key="1">
    <citation type="submission" date="2019-03" db="EMBL/GenBank/DDBJ databases">
        <title>Genomic Encyclopedia of Type Strains, Phase IV (KMG-IV): sequencing the most valuable type-strain genomes for metagenomic binning, comparative biology and taxonomic classification.</title>
        <authorList>
            <person name="Goeker M."/>
        </authorList>
    </citation>
    <scope>NUCLEOTIDE SEQUENCE [LARGE SCALE GENOMIC DNA]</scope>
    <source>
        <strain evidence="2 3">DSM 11901</strain>
    </source>
</reference>
<feature type="chain" id="PRO_5020923816" description="Secreted protein with PEP-CTERM sorting signal" evidence="1">
    <location>
        <begin position="26"/>
        <end position="218"/>
    </location>
</feature>
<comment type="caution">
    <text evidence="2">The sequence shown here is derived from an EMBL/GenBank/DDBJ whole genome shotgun (WGS) entry which is preliminary data.</text>
</comment>
<evidence type="ECO:0000313" key="3">
    <source>
        <dbReference type="Proteomes" id="UP000294593"/>
    </source>
</evidence>
<dbReference type="Proteomes" id="UP000294593">
    <property type="component" value="Unassembled WGS sequence"/>
</dbReference>
<proteinExistence type="predicted"/>
<organism evidence="2 3">
    <name type="scientific">Aquabacterium commune</name>
    <dbReference type="NCBI Taxonomy" id="70586"/>
    <lineage>
        <taxon>Bacteria</taxon>
        <taxon>Pseudomonadati</taxon>
        <taxon>Pseudomonadota</taxon>
        <taxon>Betaproteobacteria</taxon>
        <taxon>Burkholderiales</taxon>
        <taxon>Aquabacterium</taxon>
    </lineage>
</organism>
<feature type="signal peptide" evidence="1">
    <location>
        <begin position="1"/>
        <end position="25"/>
    </location>
</feature>
<sequence>MLTQFSWRSLGAAAALMAVVAQAQAYTEHTDRASFTAAQPSQYLYTFAAPNIVSILSSAQGDLADVSTVGGDPYGQAQGSNVGGSSGGGIDNFKPLRFDFLQPVYGFAFDDFDLTLDESPVVAVSFADGSSFTHVLGTVSEAFTPLFYGVSSAVALTRVEVFSSDAGFDYQPGNRANLVGNVTLGVTAVPEPPSMVLGAVGLALTLFVRGRRRSRSEG</sequence>
<keyword evidence="3" id="KW-1185">Reference proteome</keyword>
<dbReference type="RefSeq" id="WP_133610891.1">
    <property type="nucleotide sequence ID" value="NZ_SNXW01000010.1"/>
</dbReference>